<proteinExistence type="predicted"/>
<evidence type="ECO:0000259" key="3">
    <source>
        <dbReference type="Pfam" id="PF23717"/>
    </source>
</evidence>
<feature type="domain" description="DUF7159" evidence="3">
    <location>
        <begin position="2"/>
        <end position="215"/>
    </location>
</feature>
<dbReference type="Pfam" id="PF23715">
    <property type="entry name" value="DUF7157"/>
    <property type="match status" value="1"/>
</dbReference>
<feature type="domain" description="DUF7157" evidence="2">
    <location>
        <begin position="293"/>
        <end position="377"/>
    </location>
</feature>
<accession>A0AAD1MA92</accession>
<dbReference type="EMBL" id="AP022560">
    <property type="protein sequence ID" value="BBX05179.1"/>
    <property type="molecule type" value="Genomic_DNA"/>
</dbReference>
<evidence type="ECO:0000256" key="1">
    <source>
        <dbReference type="SAM" id="MobiDB-lite"/>
    </source>
</evidence>
<organism evidence="4 5">
    <name type="scientific">Mycolicibacterium moriokaense</name>
    <dbReference type="NCBI Taxonomy" id="39691"/>
    <lineage>
        <taxon>Bacteria</taxon>
        <taxon>Bacillati</taxon>
        <taxon>Actinomycetota</taxon>
        <taxon>Actinomycetes</taxon>
        <taxon>Mycobacteriales</taxon>
        <taxon>Mycobacteriaceae</taxon>
        <taxon>Mycolicibacterium</taxon>
    </lineage>
</organism>
<evidence type="ECO:0000313" key="4">
    <source>
        <dbReference type="EMBL" id="BBX05179.1"/>
    </source>
</evidence>
<evidence type="ECO:0000313" key="5">
    <source>
        <dbReference type="Proteomes" id="UP000466681"/>
    </source>
</evidence>
<name>A0AAD1MA92_9MYCO</name>
<dbReference type="InterPro" id="IPR055581">
    <property type="entry name" value="DUF7157"/>
</dbReference>
<dbReference type="Pfam" id="PF23717">
    <property type="entry name" value="DUF7159"/>
    <property type="match status" value="1"/>
</dbReference>
<dbReference type="InterPro" id="IPR055583">
    <property type="entry name" value="DUF7159"/>
</dbReference>
<dbReference type="AlphaFoldDB" id="A0AAD1MA92"/>
<reference evidence="4 5" key="1">
    <citation type="journal article" date="2019" name="Emerg. Microbes Infect.">
        <title>Comprehensive subspecies identification of 175 nontuberculous mycobacteria species based on 7547 genomic profiles.</title>
        <authorList>
            <person name="Matsumoto Y."/>
            <person name="Kinjo T."/>
            <person name="Motooka D."/>
            <person name="Nabeya D."/>
            <person name="Jung N."/>
            <person name="Uechi K."/>
            <person name="Horii T."/>
            <person name="Iida T."/>
            <person name="Fujita J."/>
            <person name="Nakamura S."/>
        </authorList>
    </citation>
    <scope>NUCLEOTIDE SEQUENCE [LARGE SCALE GENOMIC DNA]</scope>
    <source>
        <strain evidence="4 5">JCM 6375</strain>
    </source>
</reference>
<keyword evidence="5" id="KW-1185">Reference proteome</keyword>
<feature type="region of interest" description="Disordered" evidence="1">
    <location>
        <begin position="261"/>
        <end position="287"/>
    </location>
</feature>
<dbReference type="Proteomes" id="UP000466681">
    <property type="component" value="Chromosome"/>
</dbReference>
<evidence type="ECO:0000259" key="2">
    <source>
        <dbReference type="Pfam" id="PF23715"/>
    </source>
</evidence>
<dbReference type="KEGG" id="mmor:MMOR_61150"/>
<sequence>MDRVLGVSMTSQAVRWVLVEGTTGEGATIERGTFDVAQAGDQDELLNALFTDEPDSRLHAIGLTWTNEAEGAASELLEALTARHYDNVIAVSELEAGDVLASGIAGIADYQDIAVCIVEPDCAVVATVDSTGSSVDRLSRPSDGSDVVELPSSVMAMLELDDWRPDAIFVVGSADDLDLITTTLEGVTDAPVFSAAEAELALARGAALASARAVTGLETSGAHLPSRVRALTAVVAAAAVTLVVSLAAALSQILTPDQVTAQPQAADADPTAEAPPPSTQAATKASKLTASLQAARPVVAQTIAVAIPAAPEPPAAPAYEPPAFEPPAYAPPAPPAPVYVPPAPPPAYVPPVAPKPRLRDRIIERIPIINRFHEPQYQYPN</sequence>
<protein>
    <submittedName>
        <fullName evidence="4">Uncharacterized protein</fullName>
    </submittedName>
</protein>
<dbReference type="RefSeq" id="WP_083152713.1">
    <property type="nucleotide sequence ID" value="NZ_AP022560.1"/>
</dbReference>
<feature type="compositionally biased region" description="Low complexity" evidence="1">
    <location>
        <begin position="261"/>
        <end position="272"/>
    </location>
</feature>
<gene>
    <name evidence="4" type="ORF">MMOR_61150</name>
</gene>